<dbReference type="GO" id="GO:0016874">
    <property type="term" value="F:ligase activity"/>
    <property type="evidence" value="ECO:0007669"/>
    <property type="project" value="UniProtKB-KW"/>
</dbReference>
<dbReference type="EMBL" id="JAAAMI010000008">
    <property type="protein sequence ID" value="NDV44658.1"/>
    <property type="molecule type" value="Genomic_DNA"/>
</dbReference>
<name>A0A6I5L3F0_9FLAO</name>
<keyword evidence="1" id="KW-0067">ATP-binding</keyword>
<feature type="domain" description="ATP-grasp" evidence="3">
    <location>
        <begin position="64"/>
        <end position="266"/>
    </location>
</feature>
<dbReference type="GO" id="GO:0046872">
    <property type="term" value="F:metal ion binding"/>
    <property type="evidence" value="ECO:0007669"/>
    <property type="project" value="InterPro"/>
</dbReference>
<dbReference type="AlphaFoldDB" id="A0A6I5L3F0"/>
<evidence type="ECO:0000313" key="4">
    <source>
        <dbReference type="EMBL" id="NDV44658.1"/>
    </source>
</evidence>
<dbReference type="PROSITE" id="PS50975">
    <property type="entry name" value="ATP_GRASP"/>
    <property type="match status" value="1"/>
</dbReference>
<dbReference type="SUPFAM" id="SSF56059">
    <property type="entry name" value="Glutathione synthetase ATP-binding domain-like"/>
    <property type="match status" value="1"/>
</dbReference>
<accession>A0A6I5L3F0</accession>
<keyword evidence="2" id="KW-0472">Membrane</keyword>
<evidence type="ECO:0000256" key="1">
    <source>
        <dbReference type="PROSITE-ProRule" id="PRU00409"/>
    </source>
</evidence>
<comment type="caution">
    <text evidence="4">The sequence shown here is derived from an EMBL/GenBank/DDBJ whole genome shotgun (WGS) entry which is preliminary data.</text>
</comment>
<proteinExistence type="predicted"/>
<dbReference type="GO" id="GO:0005524">
    <property type="term" value="F:ATP binding"/>
    <property type="evidence" value="ECO:0007669"/>
    <property type="project" value="UniProtKB-UniRule"/>
</dbReference>
<gene>
    <name evidence="4" type="ORF">GTK07_15115</name>
</gene>
<dbReference type="Proteomes" id="UP000468707">
    <property type="component" value="Unassembled WGS sequence"/>
</dbReference>
<protein>
    <submittedName>
        <fullName evidence="4">D-alanine--D-alanine ligase</fullName>
    </submittedName>
</protein>
<keyword evidence="2" id="KW-1133">Transmembrane helix</keyword>
<sequence>MDSLKLMWHRITHWEYWPFWMVYYPMFPVWLYYSFKARSFFFFNAANPAMKNGGMAMESKMVIYNMIPRQFIPKTVYIPKEQSPEMVLEKVLASDIGFPFIAKPDMGMKAFGVEKIHNKDEFRSYVSWSPSNFLVQELIPYQKEVGIFYVRKPGEDQGTITGIVSKEFLSVKGDGKSTLLQLIKKNPRSHLQLKPLRKKFGERLNEVLSEGEDLILVPYGSHTRGAKFVDISHRINKDLTKTIHAICDQMKDFHYGRLDVLYNTFEELCEGRNFKVIEINGTGGEATHIYDPKHSIFWAWKEVARHWGLLNEISILNHKKGHSYLSFKDGRAMLKQNGQNQARIRMSFH</sequence>
<evidence type="ECO:0000313" key="5">
    <source>
        <dbReference type="Proteomes" id="UP000468707"/>
    </source>
</evidence>
<evidence type="ECO:0000256" key="2">
    <source>
        <dbReference type="SAM" id="Phobius"/>
    </source>
</evidence>
<reference evidence="4 5" key="1">
    <citation type="submission" date="2020-01" db="EMBL/GenBank/DDBJ databases">
        <title>Muricauda sediminis sp.nov. 40Bstr401.</title>
        <authorList>
            <person name="Xue Z."/>
            <person name="Zhu S."/>
            <person name="Ren N."/>
            <person name="Chen T."/>
            <person name="Chen X."/>
            <person name="Chen J."/>
            <person name="Yang J."/>
        </authorList>
    </citation>
    <scope>NUCLEOTIDE SEQUENCE [LARGE SCALE GENOMIC DNA]</scope>
    <source>
        <strain evidence="4 5">40Bstr401</strain>
    </source>
</reference>
<keyword evidence="1" id="KW-0547">Nucleotide-binding</keyword>
<keyword evidence="4" id="KW-0436">Ligase</keyword>
<feature type="transmembrane region" description="Helical" evidence="2">
    <location>
        <begin position="16"/>
        <end position="33"/>
    </location>
</feature>
<keyword evidence="2" id="KW-0812">Transmembrane</keyword>
<dbReference type="InterPro" id="IPR011761">
    <property type="entry name" value="ATP-grasp"/>
</dbReference>
<organism evidence="4 5">
    <name type="scientific">Flagellimonas sediminis</name>
    <dbReference type="NCBI Taxonomy" id="2696468"/>
    <lineage>
        <taxon>Bacteria</taxon>
        <taxon>Pseudomonadati</taxon>
        <taxon>Bacteroidota</taxon>
        <taxon>Flavobacteriia</taxon>
        <taxon>Flavobacteriales</taxon>
        <taxon>Flavobacteriaceae</taxon>
        <taxon>Flagellimonas</taxon>
    </lineage>
</organism>
<keyword evidence="5" id="KW-1185">Reference proteome</keyword>
<evidence type="ECO:0000259" key="3">
    <source>
        <dbReference type="PROSITE" id="PS50975"/>
    </source>
</evidence>